<dbReference type="GO" id="GO:0000162">
    <property type="term" value="P:L-tryptophan biosynthetic process"/>
    <property type="evidence" value="ECO:0007669"/>
    <property type="project" value="UniProtKB-UniRule"/>
</dbReference>
<evidence type="ECO:0000256" key="5">
    <source>
        <dbReference type="ARBA" id="ARBA00022605"/>
    </source>
</evidence>
<evidence type="ECO:0000256" key="4">
    <source>
        <dbReference type="ARBA" id="ARBA00022272"/>
    </source>
</evidence>
<dbReference type="InterPro" id="IPR044643">
    <property type="entry name" value="TrpF_fam"/>
</dbReference>
<evidence type="ECO:0000256" key="2">
    <source>
        <dbReference type="ARBA" id="ARBA00004664"/>
    </source>
</evidence>
<dbReference type="InterPro" id="IPR013785">
    <property type="entry name" value="Aldolase_TIM"/>
</dbReference>
<dbReference type="GO" id="GO:0004640">
    <property type="term" value="F:phosphoribosylanthranilate isomerase activity"/>
    <property type="evidence" value="ECO:0007669"/>
    <property type="project" value="UniProtKB-UniRule"/>
</dbReference>
<evidence type="ECO:0000256" key="1">
    <source>
        <dbReference type="ARBA" id="ARBA00001164"/>
    </source>
</evidence>
<dbReference type="Proteomes" id="UP000638353">
    <property type="component" value="Unassembled WGS sequence"/>
</dbReference>
<evidence type="ECO:0000259" key="10">
    <source>
        <dbReference type="Pfam" id="PF00697"/>
    </source>
</evidence>
<dbReference type="SUPFAM" id="SSF51366">
    <property type="entry name" value="Ribulose-phoshate binding barrel"/>
    <property type="match status" value="1"/>
</dbReference>
<dbReference type="EC" id="5.3.1.24" evidence="3 9"/>
<dbReference type="HAMAP" id="MF_00135">
    <property type="entry name" value="PRAI"/>
    <property type="match status" value="1"/>
</dbReference>
<dbReference type="AlphaFoldDB" id="A0A918X506"/>
<dbReference type="EMBL" id="BMVC01000018">
    <property type="protein sequence ID" value="GHD12591.1"/>
    <property type="molecule type" value="Genomic_DNA"/>
</dbReference>
<gene>
    <name evidence="9 11" type="primary">trpF</name>
    <name evidence="11" type="ORF">GCM10010334_69840</name>
</gene>
<keyword evidence="6 9" id="KW-0822">Tryptophan biosynthesis</keyword>
<evidence type="ECO:0000313" key="11">
    <source>
        <dbReference type="EMBL" id="GHD12591.1"/>
    </source>
</evidence>
<keyword evidence="7 9" id="KW-0057">Aromatic amino acid biosynthesis</keyword>
<dbReference type="PANTHER" id="PTHR42894:SF1">
    <property type="entry name" value="N-(5'-PHOSPHORIBOSYL)ANTHRANILATE ISOMERASE"/>
    <property type="match status" value="1"/>
</dbReference>
<comment type="caution">
    <text evidence="11">The sequence shown here is derived from an EMBL/GenBank/DDBJ whole genome shotgun (WGS) entry which is preliminary data.</text>
</comment>
<reference evidence="11" key="1">
    <citation type="journal article" date="2014" name="Int. J. Syst. Evol. Microbiol.">
        <title>Complete genome sequence of Corynebacterium casei LMG S-19264T (=DSM 44701T), isolated from a smear-ripened cheese.</title>
        <authorList>
            <consortium name="US DOE Joint Genome Institute (JGI-PGF)"/>
            <person name="Walter F."/>
            <person name="Albersmeier A."/>
            <person name="Kalinowski J."/>
            <person name="Ruckert C."/>
        </authorList>
    </citation>
    <scope>NUCLEOTIDE SEQUENCE</scope>
    <source>
        <strain evidence="11">JCM 4637</strain>
    </source>
</reference>
<evidence type="ECO:0000256" key="8">
    <source>
        <dbReference type="ARBA" id="ARBA00023235"/>
    </source>
</evidence>
<protein>
    <recommendedName>
        <fullName evidence="4 9">N-(5'-phosphoribosyl)anthranilate isomerase</fullName>
        <shortName evidence="9">PRAI</shortName>
        <ecNumber evidence="3 9">5.3.1.24</ecNumber>
    </recommendedName>
</protein>
<keyword evidence="8 9" id="KW-0413">Isomerase</keyword>
<dbReference type="InterPro" id="IPR001240">
    <property type="entry name" value="PRAI_dom"/>
</dbReference>
<keyword evidence="5 9" id="KW-0028">Amino-acid biosynthesis</keyword>
<dbReference type="RefSeq" id="WP_189827107.1">
    <property type="nucleotide sequence ID" value="NZ_BMVC01000018.1"/>
</dbReference>
<evidence type="ECO:0000256" key="7">
    <source>
        <dbReference type="ARBA" id="ARBA00023141"/>
    </source>
</evidence>
<evidence type="ECO:0000256" key="6">
    <source>
        <dbReference type="ARBA" id="ARBA00022822"/>
    </source>
</evidence>
<feature type="domain" description="N-(5'phosphoribosyl) anthranilate isomerase (PRAI)" evidence="10">
    <location>
        <begin position="3"/>
        <end position="215"/>
    </location>
</feature>
<name>A0A918X506_9ACTN</name>
<comment type="similarity">
    <text evidence="9">Belongs to the TrpF family.</text>
</comment>
<dbReference type="PANTHER" id="PTHR42894">
    <property type="entry name" value="N-(5'-PHOSPHORIBOSYL)ANTHRANILATE ISOMERASE"/>
    <property type="match status" value="1"/>
</dbReference>
<evidence type="ECO:0000256" key="9">
    <source>
        <dbReference type="HAMAP-Rule" id="MF_00135"/>
    </source>
</evidence>
<evidence type="ECO:0000313" key="12">
    <source>
        <dbReference type="Proteomes" id="UP000638353"/>
    </source>
</evidence>
<proteinExistence type="inferred from homology"/>
<dbReference type="Gene3D" id="3.20.20.70">
    <property type="entry name" value="Aldolase class I"/>
    <property type="match status" value="1"/>
</dbReference>
<comment type="pathway">
    <text evidence="2 9">Amino-acid biosynthesis; L-tryptophan biosynthesis; L-tryptophan from chorismate: step 3/5.</text>
</comment>
<organism evidence="11 12">
    <name type="scientific">Streptomyces finlayi</name>
    <dbReference type="NCBI Taxonomy" id="67296"/>
    <lineage>
        <taxon>Bacteria</taxon>
        <taxon>Bacillati</taxon>
        <taxon>Actinomycetota</taxon>
        <taxon>Actinomycetes</taxon>
        <taxon>Kitasatosporales</taxon>
        <taxon>Streptomycetaceae</taxon>
        <taxon>Streptomyces</taxon>
    </lineage>
</organism>
<dbReference type="Pfam" id="PF00697">
    <property type="entry name" value="PRAI"/>
    <property type="match status" value="1"/>
</dbReference>
<accession>A0A918X506</accession>
<evidence type="ECO:0000256" key="3">
    <source>
        <dbReference type="ARBA" id="ARBA00012572"/>
    </source>
</evidence>
<reference evidence="11" key="2">
    <citation type="submission" date="2020-09" db="EMBL/GenBank/DDBJ databases">
        <authorList>
            <person name="Sun Q."/>
            <person name="Ohkuma M."/>
        </authorList>
    </citation>
    <scope>NUCLEOTIDE SEQUENCE</scope>
    <source>
        <strain evidence="11">JCM 4637</strain>
    </source>
</reference>
<dbReference type="InterPro" id="IPR011060">
    <property type="entry name" value="RibuloseP-bd_barrel"/>
</dbReference>
<sequence>MLVKICGARTEHEVRAVAEAGADLVGLWHGVPGGRADLSAPRLARLTAEARATGRLRSVLVTFASQAHTLARTAVDSGIDWIQLHGYQRPALVRALRAQLPARVSLVKVLHVHGTSCPEASLIPAYERAGTDLFLLDAATADGRVGSTAHTLDDRAAADLARRTTRPFLLAGGLRPDNRHLFDAVLADPRFCGIDVDSAARDDDGLLDAARTADLVRAWRTP</sequence>
<comment type="catalytic activity">
    <reaction evidence="1 9">
        <text>N-(5-phospho-beta-D-ribosyl)anthranilate = 1-(2-carboxyphenylamino)-1-deoxy-D-ribulose 5-phosphate</text>
        <dbReference type="Rhea" id="RHEA:21540"/>
        <dbReference type="ChEBI" id="CHEBI:18277"/>
        <dbReference type="ChEBI" id="CHEBI:58613"/>
        <dbReference type="EC" id="5.3.1.24"/>
    </reaction>
</comment>